<keyword evidence="1" id="KW-0677">Repeat</keyword>
<keyword evidence="2" id="KW-0802">TPR repeat</keyword>
<evidence type="ECO:0000256" key="2">
    <source>
        <dbReference type="ARBA" id="ARBA00022803"/>
    </source>
</evidence>
<dbReference type="AlphaFoldDB" id="A0A1I4BH51"/>
<dbReference type="GO" id="GO:0030968">
    <property type="term" value="P:endoplasmic reticulum unfolded protein response"/>
    <property type="evidence" value="ECO:0007669"/>
    <property type="project" value="TreeGrafter"/>
</dbReference>
<name>A0A1I4BH51_9GAMM</name>
<keyword evidence="5" id="KW-1185">Reference proteome</keyword>
<evidence type="ECO:0000256" key="3">
    <source>
        <dbReference type="SAM" id="Phobius"/>
    </source>
</evidence>
<sequence length="671" mass="74080">MTVHNRFLFPILLVCTLLLAGWAYVPGLHGGFLFDDFANLPALGATGPIDNWPTFWRYLTSGTADPTGRPLTLLTFLLDAHNWPAAPYPFKRTSLILHLLNGVLLYALLTKLGRLLDLDERHCKLAALLGAALWLLHPLLVSATLYIVQREAMLPATCVMAGLLLWLHGRQQLIKGQLKAGTLWSVLGLGGFTLLGVLAKANGALLPLYALLIEVIVLAPRQLPTITTARRLHRAIMLVFGIVPATAILIYLLYIGAHGLWVGGPEGIRPWSIGQRLLTEPRVLMDYLKLLWLPRPLSSGLFNDQYAASTSWLHPDTTLPALLAVLALIAAAWHWRKRHPALALAILFYFAGQLLESSSIPLELYFEHRNYVPALLMFWPLGLWLADTRAMRLPKYALMLVLPLTLTWMTHARTEVWGNVQTQASIWARINPDSPRAQANVAQIEMQTDHPRAAIHRLETLLAARPDQAQLAFNLVSARCMTGGVSHADLAAAQQAMSGSPSTGILFTHWFENMLPTAMSGHCPGLTLKSLLDLINTGLQNPKLSAAGPQQDLTYLRGRIAIAQHQPNEALTDFTHALDLQVRPGFALEAAANLGAHGYPLQGLLLLNHYRQVQDHVAPPGFGMPMVHAWVLARENYWPHEFTHLRHQLSLDAQTDSANTVPSGSTRSTPR</sequence>
<dbReference type="EMBL" id="FOSR01000005">
    <property type="protein sequence ID" value="SFK67620.1"/>
    <property type="molecule type" value="Genomic_DNA"/>
</dbReference>
<dbReference type="Gene3D" id="1.25.40.10">
    <property type="entry name" value="Tetratricopeptide repeat domain"/>
    <property type="match status" value="1"/>
</dbReference>
<accession>A0A1I4BH51</accession>
<evidence type="ECO:0008006" key="6">
    <source>
        <dbReference type="Google" id="ProtNLM"/>
    </source>
</evidence>
<protein>
    <recommendedName>
        <fullName evidence="6">Tetratricopeptide repeat protein</fullName>
    </recommendedName>
</protein>
<feature type="transmembrane region" description="Helical" evidence="3">
    <location>
        <begin position="318"/>
        <end position="335"/>
    </location>
</feature>
<dbReference type="PANTHER" id="PTHR44227:SF3">
    <property type="entry name" value="PROTEIN O-MANNOSYL-TRANSFERASE TMTC4"/>
    <property type="match status" value="1"/>
</dbReference>
<dbReference type="RefSeq" id="WP_245734973.1">
    <property type="nucleotide sequence ID" value="NZ_FOSR01000005.1"/>
</dbReference>
<feature type="transmembrane region" description="Helical" evidence="3">
    <location>
        <begin position="125"/>
        <end position="146"/>
    </location>
</feature>
<keyword evidence="3" id="KW-0812">Transmembrane</keyword>
<dbReference type="InterPro" id="IPR011990">
    <property type="entry name" value="TPR-like_helical_dom_sf"/>
</dbReference>
<dbReference type="SUPFAM" id="SSF48452">
    <property type="entry name" value="TPR-like"/>
    <property type="match status" value="1"/>
</dbReference>
<gene>
    <name evidence="4" type="ORF">SAMN05192579_10584</name>
</gene>
<dbReference type="GO" id="GO:0035269">
    <property type="term" value="P:protein O-linked glycosylation via mannose"/>
    <property type="evidence" value="ECO:0007669"/>
    <property type="project" value="TreeGrafter"/>
</dbReference>
<keyword evidence="3" id="KW-1133">Transmembrane helix</keyword>
<feature type="transmembrane region" description="Helical" evidence="3">
    <location>
        <begin position="235"/>
        <end position="257"/>
    </location>
</feature>
<feature type="transmembrane region" description="Helical" evidence="3">
    <location>
        <begin position="95"/>
        <end position="113"/>
    </location>
</feature>
<feature type="transmembrane region" description="Helical" evidence="3">
    <location>
        <begin position="342"/>
        <end position="362"/>
    </location>
</feature>
<proteinExistence type="predicted"/>
<feature type="transmembrane region" description="Helical" evidence="3">
    <location>
        <begin position="205"/>
        <end position="223"/>
    </location>
</feature>
<dbReference type="InterPro" id="IPR052346">
    <property type="entry name" value="O-mannosyl-transferase_TMTC"/>
</dbReference>
<dbReference type="PANTHER" id="PTHR44227">
    <property type="match status" value="1"/>
</dbReference>
<evidence type="ECO:0000313" key="5">
    <source>
        <dbReference type="Proteomes" id="UP000198725"/>
    </source>
</evidence>
<dbReference type="GO" id="GO:0000030">
    <property type="term" value="F:mannosyltransferase activity"/>
    <property type="evidence" value="ECO:0007669"/>
    <property type="project" value="TreeGrafter"/>
</dbReference>
<keyword evidence="3" id="KW-0472">Membrane</keyword>
<reference evidence="5" key="1">
    <citation type="submission" date="2016-10" db="EMBL/GenBank/DDBJ databases">
        <authorList>
            <person name="Varghese N."/>
            <person name="Submissions S."/>
        </authorList>
    </citation>
    <scope>NUCLEOTIDE SEQUENCE [LARGE SCALE GENOMIC DNA]</scope>
    <source>
        <strain evidence="5">MO64</strain>
    </source>
</reference>
<dbReference type="Proteomes" id="UP000198725">
    <property type="component" value="Unassembled WGS sequence"/>
</dbReference>
<feature type="transmembrane region" description="Helical" evidence="3">
    <location>
        <begin position="181"/>
        <end position="199"/>
    </location>
</feature>
<evidence type="ECO:0000313" key="4">
    <source>
        <dbReference type="EMBL" id="SFK67620.1"/>
    </source>
</evidence>
<organism evidence="4 5">
    <name type="scientific">Rhodanobacter glycinis</name>
    <dbReference type="NCBI Taxonomy" id="582702"/>
    <lineage>
        <taxon>Bacteria</taxon>
        <taxon>Pseudomonadati</taxon>
        <taxon>Pseudomonadota</taxon>
        <taxon>Gammaproteobacteria</taxon>
        <taxon>Lysobacterales</taxon>
        <taxon>Rhodanobacteraceae</taxon>
        <taxon>Rhodanobacter</taxon>
    </lineage>
</organism>
<evidence type="ECO:0000256" key="1">
    <source>
        <dbReference type="ARBA" id="ARBA00022737"/>
    </source>
</evidence>
<feature type="transmembrane region" description="Helical" evidence="3">
    <location>
        <begin position="152"/>
        <end position="169"/>
    </location>
</feature>